<accession>A0AA86RP34</accession>
<organism evidence="7 8">
    <name type="scientific">Sphenostylis stenocarpa</name>
    <dbReference type="NCBI Taxonomy" id="92480"/>
    <lineage>
        <taxon>Eukaryota</taxon>
        <taxon>Viridiplantae</taxon>
        <taxon>Streptophyta</taxon>
        <taxon>Embryophyta</taxon>
        <taxon>Tracheophyta</taxon>
        <taxon>Spermatophyta</taxon>
        <taxon>Magnoliopsida</taxon>
        <taxon>eudicotyledons</taxon>
        <taxon>Gunneridae</taxon>
        <taxon>Pentapetalae</taxon>
        <taxon>rosids</taxon>
        <taxon>fabids</taxon>
        <taxon>Fabales</taxon>
        <taxon>Fabaceae</taxon>
        <taxon>Papilionoideae</taxon>
        <taxon>50 kb inversion clade</taxon>
        <taxon>NPAAA clade</taxon>
        <taxon>indigoferoid/millettioid clade</taxon>
        <taxon>Phaseoleae</taxon>
        <taxon>Sphenostylis</taxon>
    </lineage>
</organism>
<keyword evidence="4" id="KW-0735">Signal-anchor</keyword>
<reference evidence="7" key="1">
    <citation type="submission" date="2023-10" db="EMBL/GenBank/DDBJ databases">
        <authorList>
            <person name="Domelevo Entfellner J.-B."/>
        </authorList>
    </citation>
    <scope>NUCLEOTIDE SEQUENCE</scope>
</reference>
<dbReference type="Gramene" id="rna-AYBTSS11_LOCUS1876">
    <property type="protein sequence ID" value="CAJ1849608.1"/>
    <property type="gene ID" value="gene-AYBTSS11_LOCUS1876"/>
</dbReference>
<dbReference type="EMBL" id="OY731398">
    <property type="protein sequence ID" value="CAJ1849608.1"/>
    <property type="molecule type" value="Genomic_DNA"/>
</dbReference>
<dbReference type="GO" id="GO:0016757">
    <property type="term" value="F:glycosyltransferase activity"/>
    <property type="evidence" value="ECO:0007669"/>
    <property type="project" value="UniProtKB-KW"/>
</dbReference>
<keyword evidence="5" id="KW-0333">Golgi apparatus</keyword>
<evidence type="ECO:0000256" key="1">
    <source>
        <dbReference type="ARBA" id="ARBA00004323"/>
    </source>
</evidence>
<evidence type="ECO:0000256" key="2">
    <source>
        <dbReference type="ARBA" id="ARBA00010271"/>
    </source>
</evidence>
<keyword evidence="8" id="KW-1185">Reference proteome</keyword>
<evidence type="ECO:0000313" key="8">
    <source>
        <dbReference type="Proteomes" id="UP001189624"/>
    </source>
</evidence>
<feature type="domain" description="Exostosin GT47" evidence="6">
    <location>
        <begin position="69"/>
        <end position="408"/>
    </location>
</feature>
<evidence type="ECO:0000256" key="4">
    <source>
        <dbReference type="ARBA" id="ARBA00022968"/>
    </source>
</evidence>
<dbReference type="Pfam" id="PF03016">
    <property type="entry name" value="Exostosin_GT47"/>
    <property type="match status" value="1"/>
</dbReference>
<name>A0AA86RP34_9FABA</name>
<keyword evidence="3" id="KW-0328">Glycosyltransferase</keyword>
<evidence type="ECO:0000313" key="7">
    <source>
        <dbReference type="EMBL" id="CAJ1849608.1"/>
    </source>
</evidence>
<dbReference type="InterPro" id="IPR040911">
    <property type="entry name" value="Exostosin_GT47"/>
</dbReference>
<keyword evidence="3" id="KW-0808">Transferase</keyword>
<protein>
    <recommendedName>
        <fullName evidence="6">Exostosin GT47 domain-containing protein</fullName>
    </recommendedName>
</protein>
<dbReference type="PANTHER" id="PTHR11062:SF241">
    <property type="entry name" value="XYLOGLUCAN GALACTOSYLTRANSFERASE GT14-RELATED"/>
    <property type="match status" value="1"/>
</dbReference>
<evidence type="ECO:0000259" key="6">
    <source>
        <dbReference type="Pfam" id="PF03016"/>
    </source>
</evidence>
<dbReference type="PANTHER" id="PTHR11062">
    <property type="entry name" value="EXOSTOSIN HEPARAN SULFATE GLYCOSYLTRANSFERASE -RELATED"/>
    <property type="match status" value="1"/>
</dbReference>
<comment type="subcellular location">
    <subcellularLocation>
        <location evidence="1">Golgi apparatus membrane</location>
        <topology evidence="1">Single-pass type II membrane protein</topology>
    </subcellularLocation>
</comment>
<gene>
    <name evidence="7" type="ORF">AYBTSS11_LOCUS1876</name>
</gene>
<dbReference type="GO" id="GO:0000139">
    <property type="term" value="C:Golgi membrane"/>
    <property type="evidence" value="ECO:0007669"/>
    <property type="project" value="UniProtKB-SubCell"/>
</dbReference>
<evidence type="ECO:0000256" key="3">
    <source>
        <dbReference type="ARBA" id="ARBA00022676"/>
    </source>
</evidence>
<keyword evidence="4" id="KW-0812">Transmembrane</keyword>
<proteinExistence type="inferred from homology"/>
<dbReference type="InterPro" id="IPR004263">
    <property type="entry name" value="Exostosin"/>
</dbReference>
<comment type="similarity">
    <text evidence="2">Belongs to the glycosyltransferase 47 family.</text>
</comment>
<evidence type="ECO:0000256" key="5">
    <source>
        <dbReference type="ARBA" id="ARBA00023034"/>
    </source>
</evidence>
<sequence>MHTSIQYQMDKSALMSRCCYDNHHFCFAILFSILFCSLFLSFRAPNHALTFKQLNPSNAKNLTTNTHSCIGRYVYIHQLPSRFNNYLLHNCHSLTRGTDKPNMCPYMQNMGLGPQIATSQGVFTNNSWYATNQFLLEVIFHNRMRKYGCLTNDSSLASAIFVPFYAGLDVSRFLWLSNLTDRDSSGRDLVQWLANRPEWKKMWGRDHFLISGRIAWDFRRQRDDESYWGSKFRFLPESMNMSMLAVEASSWNNDYAIPYPTSFHPSKDTQVLQWQRKIRQQKRPHLFTFTGAPRPELEGSIRGKIIDQCRASSVCKFVDCSYGIERCDDPINVIKVFQSSVFCLQPPGDSYTRRSIFDSMLAGCIPVFFHPGSAYSQYKWHLPKNRSSYSVYIPVKDVKQWNVNVEQVLLGIPEGDVLAMREEVIKVIPNIIYADPRSKLNNFEDAFDLAVKGMLERIEKVREATRRGIDPSIGFADEDHYKYTFSQN</sequence>
<dbReference type="AlphaFoldDB" id="A0AA86RP34"/>
<dbReference type="Proteomes" id="UP001189624">
    <property type="component" value="Chromosome 1"/>
</dbReference>